<feature type="region of interest" description="Disordered" evidence="1">
    <location>
        <begin position="76"/>
        <end position="134"/>
    </location>
</feature>
<keyword evidence="3" id="KW-1185">Reference proteome</keyword>
<evidence type="ECO:0000256" key="1">
    <source>
        <dbReference type="SAM" id="MobiDB-lite"/>
    </source>
</evidence>
<protein>
    <submittedName>
        <fullName evidence="2">Major capsid protein</fullName>
    </submittedName>
</protein>
<evidence type="ECO:0000313" key="2">
    <source>
        <dbReference type="EMBL" id="NGO70504.1"/>
    </source>
</evidence>
<sequence length="595" mass="63719">MSFLDDLLAKLGEAPADQHADIVRQAITDAGPDLDPAEITTEVLSRFETAEGDGAADDETVAMLEQLATVADGVTAHQAAADERTERAAAASERLRGLQPPADDEPTAQPATESALQPAAEPEPEPVAPAEPVAASARPRVPLGLHSTTPPAPSGEADGRTTHTLVAAADVPGYSTGQQLDGLQDFGRAWEQRMMPLISSGGRGGGGRQRVGVARIKRDVPAEFTIRDDSEADAVIKRATDESQLSGGSLVAAGGWCAPSETLYDLCDLRITQEGMVNLPSVTARRGGLRYPADFDWAAIFGAWDTVGFHQTEADAIAGTEKPCLEVPCPDEFQECRLDVDGVCIRTPILTERGWPERVAQFTEGVLAIHAHKLNAWKIAKMEELSTPITMPTPAAPDPAAAVTDPHGPGLVESVLSMLELQVYYQRYRERLSPTATLELLAPIWLKPILKSDLRKKQAIERRWTVADGDIDAYLRSIGVNPQWVYDWQDAYADQDAAGFGGETVPTVWPSEVKVLLYRAGSFFQLQADVISLDGVYDHASLTQNMYTSLFTEEGIQVCMRCGVSYVVTIPLCANGLSGGLQTTTCAAPAPALAA</sequence>
<proteinExistence type="predicted"/>
<dbReference type="Proteomes" id="UP000477722">
    <property type="component" value="Unassembled WGS sequence"/>
</dbReference>
<dbReference type="RefSeq" id="WP_165300169.1">
    <property type="nucleotide sequence ID" value="NZ_JAAKZZ010000203.1"/>
</dbReference>
<dbReference type="InterPro" id="IPR047790">
    <property type="entry name" value="MCP_Sipho"/>
</dbReference>
<dbReference type="NCBIfam" id="NF033847">
    <property type="entry name" value="MCP_Sipho"/>
    <property type="match status" value="1"/>
</dbReference>
<evidence type="ECO:0000313" key="3">
    <source>
        <dbReference type="Proteomes" id="UP000477722"/>
    </source>
</evidence>
<comment type="caution">
    <text evidence="2">The sequence shown here is derived from an EMBL/GenBank/DDBJ whole genome shotgun (WGS) entry which is preliminary data.</text>
</comment>
<organism evidence="2 3">
    <name type="scientific">Streptomyces boncukensis</name>
    <dbReference type="NCBI Taxonomy" id="2711219"/>
    <lineage>
        <taxon>Bacteria</taxon>
        <taxon>Bacillati</taxon>
        <taxon>Actinomycetota</taxon>
        <taxon>Actinomycetes</taxon>
        <taxon>Kitasatosporales</taxon>
        <taxon>Streptomycetaceae</taxon>
        <taxon>Streptomyces</taxon>
    </lineage>
</organism>
<dbReference type="EMBL" id="JAAKZZ010000203">
    <property type="protein sequence ID" value="NGO70504.1"/>
    <property type="molecule type" value="Genomic_DNA"/>
</dbReference>
<dbReference type="AlphaFoldDB" id="A0A6G4X179"/>
<accession>A0A6G4X179</accession>
<gene>
    <name evidence="2" type="ORF">G5C65_19525</name>
</gene>
<name>A0A6G4X179_9ACTN</name>
<reference evidence="2 3" key="1">
    <citation type="submission" date="2020-02" db="EMBL/GenBank/DDBJ databases">
        <title>Whole-genome analyses of novel actinobacteria.</title>
        <authorList>
            <person name="Sahin N."/>
            <person name="Tatar D."/>
        </authorList>
    </citation>
    <scope>NUCLEOTIDE SEQUENCE [LARGE SCALE GENOMIC DNA]</scope>
    <source>
        <strain evidence="2 3">SB3404</strain>
    </source>
</reference>